<evidence type="ECO:0000313" key="2">
    <source>
        <dbReference type="Proteomes" id="UP001060085"/>
    </source>
</evidence>
<accession>A0ACC0B7M0</accession>
<dbReference type="Proteomes" id="UP001060085">
    <property type="component" value="Linkage Group LG04"/>
</dbReference>
<keyword evidence="2" id="KW-1185">Reference proteome</keyword>
<evidence type="ECO:0000313" key="1">
    <source>
        <dbReference type="EMBL" id="KAI5668528.1"/>
    </source>
</evidence>
<protein>
    <submittedName>
        <fullName evidence="1">Uncharacterized protein</fullName>
    </submittedName>
</protein>
<dbReference type="EMBL" id="CM044704">
    <property type="protein sequence ID" value="KAI5668528.1"/>
    <property type="molecule type" value="Genomic_DNA"/>
</dbReference>
<sequence length="115" mass="12773">MAGFTRSLGQKTRVQAKLAALREGLNLALCRGLVPLDVEIDSQIATDIVLNDYIPIDHPLASLVFYCKQLLVQYPRTNLRHIFREANLSADILAKNGGQALSSSPFLFMRVHLPL</sequence>
<proteinExistence type="predicted"/>
<comment type="caution">
    <text evidence="1">The sequence shown here is derived from an EMBL/GenBank/DDBJ whole genome shotgun (WGS) entry which is preliminary data.</text>
</comment>
<reference evidence="2" key="1">
    <citation type="journal article" date="2023" name="Nat. Plants">
        <title>Single-cell RNA sequencing provides a high-resolution roadmap for understanding the multicellular compartmentation of specialized metabolism.</title>
        <authorList>
            <person name="Sun S."/>
            <person name="Shen X."/>
            <person name="Li Y."/>
            <person name="Li Y."/>
            <person name="Wang S."/>
            <person name="Li R."/>
            <person name="Zhang H."/>
            <person name="Shen G."/>
            <person name="Guo B."/>
            <person name="Wei J."/>
            <person name="Xu J."/>
            <person name="St-Pierre B."/>
            <person name="Chen S."/>
            <person name="Sun C."/>
        </authorList>
    </citation>
    <scope>NUCLEOTIDE SEQUENCE [LARGE SCALE GENOMIC DNA]</scope>
</reference>
<gene>
    <name evidence="1" type="ORF">M9H77_18381</name>
</gene>
<organism evidence="1 2">
    <name type="scientific">Catharanthus roseus</name>
    <name type="common">Madagascar periwinkle</name>
    <name type="synonym">Vinca rosea</name>
    <dbReference type="NCBI Taxonomy" id="4058"/>
    <lineage>
        <taxon>Eukaryota</taxon>
        <taxon>Viridiplantae</taxon>
        <taxon>Streptophyta</taxon>
        <taxon>Embryophyta</taxon>
        <taxon>Tracheophyta</taxon>
        <taxon>Spermatophyta</taxon>
        <taxon>Magnoliopsida</taxon>
        <taxon>eudicotyledons</taxon>
        <taxon>Gunneridae</taxon>
        <taxon>Pentapetalae</taxon>
        <taxon>asterids</taxon>
        <taxon>lamiids</taxon>
        <taxon>Gentianales</taxon>
        <taxon>Apocynaceae</taxon>
        <taxon>Rauvolfioideae</taxon>
        <taxon>Vinceae</taxon>
        <taxon>Catharanthinae</taxon>
        <taxon>Catharanthus</taxon>
    </lineage>
</organism>
<name>A0ACC0B7M0_CATRO</name>